<evidence type="ECO:0000259" key="3">
    <source>
        <dbReference type="Pfam" id="PF03299"/>
    </source>
</evidence>
<comment type="caution">
    <text evidence="4">The sequence shown here is derived from an EMBL/GenBank/DDBJ whole genome shotgun (WGS) entry which is preliminary data.</text>
</comment>
<dbReference type="PANTHER" id="PTHR13261:SF0">
    <property type="entry name" value="BRCA2 AND CDKN1A-INTERACTING PROTEIN"/>
    <property type="match status" value="1"/>
</dbReference>
<feature type="region of interest" description="Disordered" evidence="2">
    <location>
        <begin position="319"/>
        <end position="349"/>
    </location>
</feature>
<dbReference type="InterPro" id="IPR013854">
    <property type="entry name" value="TF_AP2_C"/>
</dbReference>
<protein>
    <recommendedName>
        <fullName evidence="3">Transcription factor AP-2 C-terminal domain-containing protein</fullName>
    </recommendedName>
</protein>
<sequence length="590" mass="66081">MPRPFKKPRAVFPVEEHPPEDSDEEMEQDEMIGQSVNVDFEGFPATDADFHGMKRLLQQCFRGLEVDVSGLTDTIISQNYVGSVIKQVDAEDDDDDDDEEMNDDGDDEQQVFGVTTVINLTARKDEECVAGLRSALVERCSSSGPDATTALLRDVLGNESKHVGLLVSERLVNLPPQFAIPVFDCLRKEINEAKKKKMPYDFAYLLLICKVYKLEKKKKKKTVETELWGNPEEEVIAEECKASFEYNVKGEASISGEWDEEDPEYTPFRRVLILEAARLPEIIAKVKQAVQVVFVIGCFCYHCALADPLITKHHSDLTTTSTTTTTEDEASTTQVLPTSQTPPVPQQVPEETRLCKKQVGNLQRMAGVEHSDEIHEEILSCGGIANEEEIVHIIQDDSRVAEEGQESEEAASSELEFWVPPLLAVGREGQRLTVTQEELQRRVSPPECLSQTMLLSLLRLSKEKGKDLRQTLAKNGIKKLTPKSAVISSFTKLTETEAAQLAEDYFYLASRNLRLREISREVVGARGGWEQFEGQASMIKDVLEHIVREVESRDTPLTLMTHGFSPLILRAVVDIIIEIITFKDTTPAPS</sequence>
<organism evidence="4 5">
    <name type="scientific">Scylla paramamosain</name>
    <name type="common">Mud crab</name>
    <dbReference type="NCBI Taxonomy" id="85552"/>
    <lineage>
        <taxon>Eukaryota</taxon>
        <taxon>Metazoa</taxon>
        <taxon>Ecdysozoa</taxon>
        <taxon>Arthropoda</taxon>
        <taxon>Crustacea</taxon>
        <taxon>Multicrustacea</taxon>
        <taxon>Malacostraca</taxon>
        <taxon>Eumalacostraca</taxon>
        <taxon>Eucarida</taxon>
        <taxon>Decapoda</taxon>
        <taxon>Pleocyemata</taxon>
        <taxon>Brachyura</taxon>
        <taxon>Eubrachyura</taxon>
        <taxon>Portunoidea</taxon>
        <taxon>Portunidae</taxon>
        <taxon>Portuninae</taxon>
        <taxon>Scylla</taxon>
    </lineage>
</organism>
<dbReference type="EMBL" id="JARAKH010000045">
    <property type="protein sequence ID" value="KAK8378294.1"/>
    <property type="molecule type" value="Genomic_DNA"/>
</dbReference>
<proteinExistence type="inferred from homology"/>
<dbReference type="Proteomes" id="UP001487740">
    <property type="component" value="Unassembled WGS sequence"/>
</dbReference>
<evidence type="ECO:0000313" key="4">
    <source>
        <dbReference type="EMBL" id="KAK8378294.1"/>
    </source>
</evidence>
<gene>
    <name evidence="4" type="ORF">O3P69_011053</name>
</gene>
<evidence type="ECO:0000313" key="5">
    <source>
        <dbReference type="Proteomes" id="UP001487740"/>
    </source>
</evidence>
<feature type="domain" description="Transcription factor AP-2 C-terminal" evidence="3">
    <location>
        <begin position="426"/>
        <end position="556"/>
    </location>
</feature>
<dbReference type="Pfam" id="PF13862">
    <property type="entry name" value="BCCIP"/>
    <property type="match status" value="1"/>
</dbReference>
<dbReference type="AlphaFoldDB" id="A0AAW0STQ5"/>
<feature type="region of interest" description="Disordered" evidence="2">
    <location>
        <begin position="87"/>
        <end position="108"/>
    </location>
</feature>
<feature type="compositionally biased region" description="Acidic residues" evidence="2">
    <location>
        <begin position="90"/>
        <end position="108"/>
    </location>
</feature>
<dbReference type="PANTHER" id="PTHR13261">
    <property type="entry name" value="BRCA2 AND CDKN1A INTERACTING PROTEIN"/>
    <property type="match status" value="1"/>
</dbReference>
<feature type="compositionally biased region" description="Low complexity" evidence="2">
    <location>
        <begin position="319"/>
        <end position="339"/>
    </location>
</feature>
<reference evidence="4 5" key="1">
    <citation type="submission" date="2023-03" db="EMBL/GenBank/DDBJ databases">
        <title>High-quality genome of Scylla paramamosain provides insights in environmental adaptation.</title>
        <authorList>
            <person name="Zhang L."/>
        </authorList>
    </citation>
    <scope>NUCLEOTIDE SEQUENCE [LARGE SCALE GENOMIC DNA]</scope>
    <source>
        <strain evidence="4">LZ_2023a</strain>
        <tissue evidence="4">Muscle</tissue>
    </source>
</reference>
<dbReference type="InterPro" id="IPR025602">
    <property type="entry name" value="BCP1_family"/>
</dbReference>
<name>A0AAW0STQ5_SCYPA</name>
<dbReference type="GO" id="GO:0005634">
    <property type="term" value="C:nucleus"/>
    <property type="evidence" value="ECO:0007669"/>
    <property type="project" value="TreeGrafter"/>
</dbReference>
<evidence type="ECO:0000256" key="2">
    <source>
        <dbReference type="SAM" id="MobiDB-lite"/>
    </source>
</evidence>
<feature type="region of interest" description="Disordered" evidence="2">
    <location>
        <begin position="1"/>
        <end position="29"/>
    </location>
</feature>
<accession>A0AAW0STQ5</accession>
<evidence type="ECO:0000256" key="1">
    <source>
        <dbReference type="ARBA" id="ARBA00006781"/>
    </source>
</evidence>
<dbReference type="Pfam" id="PF03299">
    <property type="entry name" value="TF_AP-2"/>
    <property type="match status" value="1"/>
</dbReference>
<comment type="similarity">
    <text evidence="1">Belongs to the BCP1 family.</text>
</comment>
<keyword evidence="5" id="KW-1185">Reference proteome</keyword>